<feature type="compositionally biased region" description="Acidic residues" evidence="1">
    <location>
        <begin position="310"/>
        <end position="327"/>
    </location>
</feature>
<evidence type="ECO:0000256" key="1">
    <source>
        <dbReference type="SAM" id="MobiDB-lite"/>
    </source>
</evidence>
<protein>
    <submittedName>
        <fullName evidence="3">BTB domain-containing protein</fullName>
    </submittedName>
</protein>
<dbReference type="Proteomes" id="UP000025227">
    <property type="component" value="Unplaced"/>
</dbReference>
<dbReference type="OMA" id="FRENQHE"/>
<sequence>SGLMITQTDAPSKAEITSPSRIGFCYVWNTKISMRAVSDDDAVILIVSPKFATVHDHVSFQWSLKIHGTTGRFNGSDDDLVEEDDPPSDYVAVELYFVDGPVSQVDVRAVVRVMQKDAKNDDKPEIVEERKTISMQRGRGMEVTGKDRTPISQFLQDNVDNVVKVSVLIKMDAKLFDPYTYLDKVSPTPHKSFLTTNYNARVNSKVWRRRSRKLSTRKMAKDENGKVSRKEKVDFEKKFAEVMEQEREKLSVDVNRLRVGEPSSRRGSTQTLLSHHHSPDHEHLFKKLLISCCESCERRRASFAYSKTEDEAEDGEETETSEEEEEKCFECRDSDKEHVHDLLANMYFNKIVLPGMEYVEDFVDFLIDAELNDLPVLKRACERYLCGELNTKKDLLTSLLLDLLFISIVFQLPVMKSMTLSELSNRTEELSQPDKLMEDDEYKVLDKRVRSLSDRNLVELIEQCIAFAEQRNRVQVITLSA</sequence>
<keyword evidence="2" id="KW-1185">Reference proteome</keyword>
<reference evidence="3" key="1">
    <citation type="submission" date="2020-12" db="UniProtKB">
        <authorList>
            <consortium name="WormBaseParasite"/>
        </authorList>
    </citation>
    <scope>IDENTIFICATION</scope>
    <source>
        <strain evidence="3">MHco3</strain>
    </source>
</reference>
<evidence type="ECO:0000313" key="3">
    <source>
        <dbReference type="WBParaSite" id="HCON_00022310-00001"/>
    </source>
</evidence>
<dbReference type="AlphaFoldDB" id="A0A7I4XY26"/>
<dbReference type="OrthoDB" id="5865875at2759"/>
<dbReference type="WBParaSite" id="HCON_00022310-00001">
    <property type="protein sequence ID" value="HCON_00022310-00001"/>
    <property type="gene ID" value="HCON_00022310"/>
</dbReference>
<feature type="region of interest" description="Disordered" evidence="1">
    <location>
        <begin position="307"/>
        <end position="327"/>
    </location>
</feature>
<organism evidence="2 3">
    <name type="scientific">Haemonchus contortus</name>
    <name type="common">Barber pole worm</name>
    <dbReference type="NCBI Taxonomy" id="6289"/>
    <lineage>
        <taxon>Eukaryota</taxon>
        <taxon>Metazoa</taxon>
        <taxon>Ecdysozoa</taxon>
        <taxon>Nematoda</taxon>
        <taxon>Chromadorea</taxon>
        <taxon>Rhabditida</taxon>
        <taxon>Rhabditina</taxon>
        <taxon>Rhabditomorpha</taxon>
        <taxon>Strongyloidea</taxon>
        <taxon>Trichostrongylidae</taxon>
        <taxon>Haemonchus</taxon>
    </lineage>
</organism>
<proteinExistence type="predicted"/>
<accession>A0A7I4XY26</accession>
<name>A0A7I4XY26_HAECO</name>
<evidence type="ECO:0000313" key="2">
    <source>
        <dbReference type="Proteomes" id="UP000025227"/>
    </source>
</evidence>